<sequence>MPTGGQRANHSKGKSNGAGLCTQEVVVALAYGHERRAPCHSKKDTATLECEATVPVLLACGHHQQVRCGRDASPQTARCLEKVPVKLRCGHEAAARCYKVHSEDKSGITAAIAGLCHSKVKIVLACGHEATLNCHEHSRGVKSLHVLLWGWMTLPAAMRYRFSIKRRPAVRKLASFPSPAASPADGRASLIMTTKEFIVEKNATLSSSVVTSVIRRVDYFTLGSASTTVKEDALIVKDAARHAMRPVGAVRSPAPGDARISSAESHAASQCGHTCQGLCDELWPICPRCHPKVRRVLTGRDIGLALEDTSRLYELADCGHTFFVSALDKYGSILKTYFDWCDKAKIALVASGFDGGQPDKVDAGAQSWVVCREGHLFSPNADEACQKCNTF</sequence>
<evidence type="ECO:0000313" key="4">
    <source>
        <dbReference type="Proteomes" id="UP000574390"/>
    </source>
</evidence>
<reference evidence="3 4" key="1">
    <citation type="submission" date="2020-04" db="EMBL/GenBank/DDBJ databases">
        <title>Perkinsus olseni comparative genomics.</title>
        <authorList>
            <person name="Bogema D.R."/>
        </authorList>
    </citation>
    <scope>NUCLEOTIDE SEQUENCE [LARGE SCALE GENOMIC DNA]</scope>
    <source>
        <strain evidence="2">ATCC PRA-205</strain>
        <strain evidence="1 3">ATCC PRA-207</strain>
    </source>
</reference>
<evidence type="ECO:0000313" key="1">
    <source>
        <dbReference type="EMBL" id="KAF4704077.1"/>
    </source>
</evidence>
<accession>A0A7J6SXA4</accession>
<evidence type="ECO:0000313" key="2">
    <source>
        <dbReference type="EMBL" id="KAF4737528.1"/>
    </source>
</evidence>
<organism evidence="2 4">
    <name type="scientific">Perkinsus olseni</name>
    <name type="common">Perkinsus atlanticus</name>
    <dbReference type="NCBI Taxonomy" id="32597"/>
    <lineage>
        <taxon>Eukaryota</taxon>
        <taxon>Sar</taxon>
        <taxon>Alveolata</taxon>
        <taxon>Perkinsozoa</taxon>
        <taxon>Perkinsea</taxon>
        <taxon>Perkinsida</taxon>
        <taxon>Perkinsidae</taxon>
        <taxon>Perkinsus</taxon>
    </lineage>
</organism>
<dbReference type="EMBL" id="JABANM010011544">
    <property type="protein sequence ID" value="KAF4737528.1"/>
    <property type="molecule type" value="Genomic_DNA"/>
</dbReference>
<comment type="caution">
    <text evidence="2">The sequence shown here is derived from an EMBL/GenBank/DDBJ whole genome shotgun (WGS) entry which is preliminary data.</text>
</comment>
<dbReference type="Proteomes" id="UP000553632">
    <property type="component" value="Unassembled WGS sequence"/>
</dbReference>
<dbReference type="EMBL" id="JABANO010035074">
    <property type="protein sequence ID" value="KAF4704077.1"/>
    <property type="molecule type" value="Genomic_DNA"/>
</dbReference>
<keyword evidence="3" id="KW-1185">Reference proteome</keyword>
<evidence type="ECO:0000313" key="3">
    <source>
        <dbReference type="Proteomes" id="UP000553632"/>
    </source>
</evidence>
<dbReference type="Proteomes" id="UP000574390">
    <property type="component" value="Unassembled WGS sequence"/>
</dbReference>
<dbReference type="AlphaFoldDB" id="A0A7J6SXA4"/>
<gene>
    <name evidence="2" type="ORF">FOZ62_002322</name>
    <name evidence="1" type="ORF">FOZ63_005794</name>
</gene>
<protein>
    <submittedName>
        <fullName evidence="2">Uncharacterized protein</fullName>
    </submittedName>
</protein>
<name>A0A7J6SXA4_PEROL</name>
<proteinExistence type="predicted"/>